<sequence>MHHPFTSFLDDWFPQPATPAASTLESLPNELLDIIFKLACTDGGRTGCNLALVSKSIHATSRAARFHFVSLLSGIFDRLKHFFHTLNAAKVEARAEGAPLPCVRHLCISLTPAWSPLRVRLIEGDVAVLEHRIKLNATLTREARDALDQMECEDYHAAFLPLFAAIHTDLEMLCLLRQDHIAHPTSPIPCPGGFPRLREFMFNEGLPPFAPPNDATLMYPALRRLHMTIRGGDPPADFQWWAANAPYLVWLRINVVYLFPLNPLRVVSDLTRVRDDRSWRRATARAPSFSQLQTLMLMVRPVYFPGDVDPSPQVAAAYAASVSRLDAELRTLGVPCTVFQPHYEGQDTVDQSGFLPERLSLEEGMRRDWLLRAGGAQGLFTPEFWTRTPGMLERLWKAVSGG</sequence>
<organism evidence="1 2">
    <name type="scientific">Trametes pubescens</name>
    <name type="common">White-rot fungus</name>
    <dbReference type="NCBI Taxonomy" id="154538"/>
    <lineage>
        <taxon>Eukaryota</taxon>
        <taxon>Fungi</taxon>
        <taxon>Dikarya</taxon>
        <taxon>Basidiomycota</taxon>
        <taxon>Agaricomycotina</taxon>
        <taxon>Agaricomycetes</taxon>
        <taxon>Polyporales</taxon>
        <taxon>Polyporaceae</taxon>
        <taxon>Trametes</taxon>
    </lineage>
</organism>
<protein>
    <submittedName>
        <fullName evidence="1">Uncharacterized protein</fullName>
    </submittedName>
</protein>
<proteinExistence type="predicted"/>
<keyword evidence="2" id="KW-1185">Reference proteome</keyword>
<gene>
    <name evidence="1" type="ORF">TRAPUB_12079</name>
</gene>
<evidence type="ECO:0000313" key="1">
    <source>
        <dbReference type="EMBL" id="OJT11403.1"/>
    </source>
</evidence>
<evidence type="ECO:0000313" key="2">
    <source>
        <dbReference type="Proteomes" id="UP000184267"/>
    </source>
</evidence>
<dbReference type="EMBL" id="MNAD01000646">
    <property type="protein sequence ID" value="OJT11403.1"/>
    <property type="molecule type" value="Genomic_DNA"/>
</dbReference>
<dbReference type="STRING" id="154538.A0A1M2VUX8"/>
<reference evidence="1 2" key="1">
    <citation type="submission" date="2016-10" db="EMBL/GenBank/DDBJ databases">
        <title>Genome sequence of the basidiomycete white-rot fungus Trametes pubescens.</title>
        <authorList>
            <person name="Makela M.R."/>
            <person name="Granchi Z."/>
            <person name="Peng M."/>
            <person name="De Vries R.P."/>
            <person name="Grigoriev I."/>
            <person name="Riley R."/>
            <person name="Hilden K."/>
        </authorList>
    </citation>
    <scope>NUCLEOTIDE SEQUENCE [LARGE SCALE GENOMIC DNA]</scope>
    <source>
        <strain evidence="1 2">FBCC735</strain>
    </source>
</reference>
<dbReference type="AlphaFoldDB" id="A0A1M2VUX8"/>
<dbReference type="Proteomes" id="UP000184267">
    <property type="component" value="Unassembled WGS sequence"/>
</dbReference>
<comment type="caution">
    <text evidence="1">The sequence shown here is derived from an EMBL/GenBank/DDBJ whole genome shotgun (WGS) entry which is preliminary data.</text>
</comment>
<name>A0A1M2VUX8_TRAPU</name>
<dbReference type="OrthoDB" id="2758338at2759"/>
<accession>A0A1M2VUX8</accession>